<keyword evidence="2" id="KW-1185">Reference proteome</keyword>
<organism evidence="1 2">
    <name type="scientific">Treponema pedis str. T A4</name>
    <dbReference type="NCBI Taxonomy" id="1291379"/>
    <lineage>
        <taxon>Bacteria</taxon>
        <taxon>Pseudomonadati</taxon>
        <taxon>Spirochaetota</taxon>
        <taxon>Spirochaetia</taxon>
        <taxon>Spirochaetales</taxon>
        <taxon>Treponemataceae</taxon>
        <taxon>Treponema</taxon>
    </lineage>
</organism>
<dbReference type="KEGG" id="tped:TPE_1535"/>
<accession>S5ZUY4</accession>
<dbReference type="PATRIC" id="fig|1291379.3.peg.1519"/>
<dbReference type="HOGENOM" id="CLU_3190284_0_0_12"/>
<dbReference type="EMBL" id="CP004120">
    <property type="protein sequence ID" value="AGT44030.1"/>
    <property type="molecule type" value="Genomic_DNA"/>
</dbReference>
<reference evidence="1 2" key="1">
    <citation type="journal article" date="2013" name="PLoS ONE">
        <title>Genome-Wide Relatedness of Treponema pedis, from Gingiva and Necrotic Skin Lesions of Pigs, with the Human Oral Pathogen Treponema denticola.</title>
        <authorList>
            <person name="Svartstrom O."/>
            <person name="Mushtaq M."/>
            <person name="Pringle M."/>
            <person name="Segerman B."/>
        </authorList>
    </citation>
    <scope>NUCLEOTIDE SEQUENCE [LARGE SCALE GENOMIC DNA]</scope>
    <source>
        <strain evidence="1">T A4</strain>
    </source>
</reference>
<dbReference type="STRING" id="1291379.TPE_1535"/>
<proteinExistence type="predicted"/>
<protein>
    <submittedName>
        <fullName evidence="1">Uncharacterized protein</fullName>
    </submittedName>
</protein>
<dbReference type="AlphaFoldDB" id="S5ZUY4"/>
<gene>
    <name evidence="1" type="ORF">TPE_1535</name>
</gene>
<dbReference type="Proteomes" id="UP000015620">
    <property type="component" value="Chromosome"/>
</dbReference>
<sequence>MPTQIYSEEEQSLFDTVYLKVYYGLYTKNCKSYLKIVLVFNIIICS</sequence>
<evidence type="ECO:0000313" key="2">
    <source>
        <dbReference type="Proteomes" id="UP000015620"/>
    </source>
</evidence>
<evidence type="ECO:0000313" key="1">
    <source>
        <dbReference type="EMBL" id="AGT44030.1"/>
    </source>
</evidence>
<name>S5ZUY4_9SPIR</name>